<accession>A0A5N7J744</accession>
<dbReference type="AlphaFoldDB" id="A0A5N7J744"/>
<evidence type="ECO:0000313" key="1">
    <source>
        <dbReference type="EMBL" id="MPQ64554.1"/>
    </source>
</evidence>
<reference evidence="1 2" key="1">
    <citation type="journal article" date="2019" name="Lett. Appl. Microbiol.">
        <title>A case of 'blown pack' spoilage of vacuum-packaged pork likely associated with Clostridium estertheticum in Canada.</title>
        <authorList>
            <person name="Zhang P."/>
            <person name="Ward P."/>
            <person name="McMullen L.M."/>
            <person name="Yang X."/>
        </authorList>
    </citation>
    <scope>NUCLEOTIDE SEQUENCE [LARGE SCALE GENOMIC DNA]</scope>
    <source>
        <strain evidence="1 2">MA19</strain>
    </source>
</reference>
<evidence type="ECO:0000313" key="2">
    <source>
        <dbReference type="Proteomes" id="UP000342249"/>
    </source>
</evidence>
<name>A0A5N7J744_9CLOT</name>
<proteinExistence type="predicted"/>
<dbReference type="EMBL" id="SPSF01000051">
    <property type="protein sequence ID" value="MPQ64554.1"/>
    <property type="molecule type" value="Genomic_DNA"/>
</dbReference>
<sequence>MIYTVEEVAIKLKTSKQTIYNKLKLKEYKDKTLMKQGKTMIDEELLKLIQTGLNITNKFNTNNNEETIGEHEKVDDIVLDDDIVKLNQNLTNALIEQLKETKLQLKVKDLQITDLNDRLKQEQELNKNNQILQLRQPQETKQLEEHFALVDEKLTTLRDQMDIKQPQKGFIKRMFKK</sequence>
<organism evidence="1 2">
    <name type="scientific">Clostridium estertheticum</name>
    <dbReference type="NCBI Taxonomy" id="238834"/>
    <lineage>
        <taxon>Bacteria</taxon>
        <taxon>Bacillati</taxon>
        <taxon>Bacillota</taxon>
        <taxon>Clostridia</taxon>
        <taxon>Eubacteriales</taxon>
        <taxon>Clostridiaceae</taxon>
        <taxon>Clostridium</taxon>
    </lineage>
</organism>
<dbReference type="Proteomes" id="UP000342249">
    <property type="component" value="Unassembled WGS sequence"/>
</dbReference>
<dbReference type="RefSeq" id="WP_152753728.1">
    <property type="nucleotide sequence ID" value="NZ_SPSE01000057.1"/>
</dbReference>
<protein>
    <submittedName>
        <fullName evidence="1">Uncharacterized protein</fullName>
    </submittedName>
</protein>
<gene>
    <name evidence="1" type="ORF">E4V82_20975</name>
</gene>
<comment type="caution">
    <text evidence="1">The sequence shown here is derived from an EMBL/GenBank/DDBJ whole genome shotgun (WGS) entry which is preliminary data.</text>
</comment>